<evidence type="ECO:0000256" key="3">
    <source>
        <dbReference type="ARBA" id="ARBA00022840"/>
    </source>
</evidence>
<keyword evidence="2" id="KW-0547">Nucleotide-binding</keyword>
<keyword evidence="6" id="KW-1185">Reference proteome</keyword>
<name>A0A1H0DJ49_9BACT</name>
<dbReference type="FunFam" id="3.40.50.300:FF:000398">
    <property type="entry name" value="Type IV pilus assembly ATPase PilB"/>
    <property type="match status" value="1"/>
</dbReference>
<dbReference type="GO" id="GO:0005524">
    <property type="term" value="F:ATP binding"/>
    <property type="evidence" value="ECO:0007669"/>
    <property type="project" value="UniProtKB-KW"/>
</dbReference>
<dbReference type="SUPFAM" id="SSF52540">
    <property type="entry name" value="P-loop containing nucleoside triphosphate hydrolases"/>
    <property type="match status" value="1"/>
</dbReference>
<dbReference type="InterPro" id="IPR027417">
    <property type="entry name" value="P-loop_NTPase"/>
</dbReference>
<evidence type="ECO:0000256" key="1">
    <source>
        <dbReference type="ARBA" id="ARBA00006611"/>
    </source>
</evidence>
<sequence>MKTKKKLGELLLAESLISPKQLKLALENKPPSQKLGQYLINEGFLKETDLANVLSKQLNLPIFTPDKYPLDPNLSKTLPFEIASEHRVVPLEDKGRILVLGMEDPLDIEAVDSVELYTNKEIDPVVCTPSQIEQLLSTLYGGKQNLSEVIEEIDNLEISSPDDLDTSDDLEISNLTGLAKEAPVIRLVNSILTQAVREHASDIHLSPEKERIQLRFRIDGTLYERPAPPKKMFLAIASRIKILANMDIANTRIPQDGRFTIKIENKEINVRVSSLPTIYGENLVLRLLDMGRKIYSLEEMGMDIEDRLKIEKIIQNPYGMILATGPTGSGKSTTLYAILNMINQPEINIITLEDPVEYRMNNIRQVQLNKKAGMTFATGLRSILRQDPDVIMVGEIRDLETARIAIQAALTGHKLLSTLHTNDAASSITRFIDMGIEPFMVASSLMLSIAQRLVRKVCPYCQEKYTPDKKIIHYLGLNKVDIEYKRGKGCPQCHYTGFSGRVGVYEILINDDEVQELILKNTPSKTLRQILINNKKLRTLKEDVLEKIKKGITIPEEAIKVVLS</sequence>
<dbReference type="PANTHER" id="PTHR30258">
    <property type="entry name" value="TYPE II SECRETION SYSTEM PROTEIN GSPE-RELATED"/>
    <property type="match status" value="1"/>
</dbReference>
<gene>
    <name evidence="5" type="ORF">SAMN04488516_10537</name>
</gene>
<dbReference type="Pfam" id="PF05157">
    <property type="entry name" value="MshEN"/>
    <property type="match status" value="1"/>
</dbReference>
<dbReference type="EMBL" id="FNIN01000005">
    <property type="protein sequence ID" value="SDN70016.1"/>
    <property type="molecule type" value="Genomic_DNA"/>
</dbReference>
<dbReference type="InterPro" id="IPR007831">
    <property type="entry name" value="T2SS_GspE_N"/>
</dbReference>
<dbReference type="SMART" id="SM00382">
    <property type="entry name" value="AAA"/>
    <property type="match status" value="1"/>
</dbReference>
<dbReference type="FunFam" id="3.30.450.90:FF:000001">
    <property type="entry name" value="Type II secretion system ATPase GspE"/>
    <property type="match status" value="1"/>
</dbReference>
<organism evidence="5 6">
    <name type="scientific">Desulfonauticus submarinus</name>
    <dbReference type="NCBI Taxonomy" id="206665"/>
    <lineage>
        <taxon>Bacteria</taxon>
        <taxon>Pseudomonadati</taxon>
        <taxon>Thermodesulfobacteriota</taxon>
        <taxon>Desulfovibrionia</taxon>
        <taxon>Desulfovibrionales</taxon>
        <taxon>Desulfonauticaceae</taxon>
        <taxon>Desulfonauticus</taxon>
    </lineage>
</organism>
<dbReference type="InterPro" id="IPR037257">
    <property type="entry name" value="T2SS_E_N_sf"/>
</dbReference>
<dbReference type="RefSeq" id="WP_092065021.1">
    <property type="nucleotide sequence ID" value="NZ_FNIN01000005.1"/>
</dbReference>
<dbReference type="STRING" id="206665.SAMN04488516_10537"/>
<reference evidence="5 6" key="1">
    <citation type="submission" date="2016-10" db="EMBL/GenBank/DDBJ databases">
        <authorList>
            <person name="de Groot N.N."/>
        </authorList>
    </citation>
    <scope>NUCLEOTIDE SEQUENCE [LARGE SCALE GENOMIC DNA]</scope>
    <source>
        <strain evidence="5 6">DSM 15269</strain>
    </source>
</reference>
<evidence type="ECO:0000313" key="6">
    <source>
        <dbReference type="Proteomes" id="UP000199602"/>
    </source>
</evidence>
<dbReference type="SUPFAM" id="SSF160246">
    <property type="entry name" value="EspE N-terminal domain-like"/>
    <property type="match status" value="1"/>
</dbReference>
<dbReference type="Proteomes" id="UP000199602">
    <property type="component" value="Unassembled WGS sequence"/>
</dbReference>
<proteinExistence type="inferred from homology"/>
<dbReference type="Gene3D" id="3.30.300.160">
    <property type="entry name" value="Type II secretion system, protein E, N-terminal domain"/>
    <property type="match status" value="1"/>
</dbReference>
<feature type="domain" description="Bacterial type II secretion system protein E" evidence="4">
    <location>
        <begin position="384"/>
        <end position="398"/>
    </location>
</feature>
<dbReference type="PROSITE" id="PS00662">
    <property type="entry name" value="T2SP_E"/>
    <property type="match status" value="1"/>
</dbReference>
<dbReference type="GO" id="GO:0005886">
    <property type="term" value="C:plasma membrane"/>
    <property type="evidence" value="ECO:0007669"/>
    <property type="project" value="TreeGrafter"/>
</dbReference>
<dbReference type="GO" id="GO:0016887">
    <property type="term" value="F:ATP hydrolysis activity"/>
    <property type="evidence" value="ECO:0007669"/>
    <property type="project" value="TreeGrafter"/>
</dbReference>
<dbReference type="Gene3D" id="3.40.50.300">
    <property type="entry name" value="P-loop containing nucleotide triphosphate hydrolases"/>
    <property type="match status" value="1"/>
</dbReference>
<dbReference type="PANTHER" id="PTHR30258:SF2">
    <property type="entry name" value="COMG OPERON PROTEIN 1"/>
    <property type="match status" value="1"/>
</dbReference>
<dbReference type="Pfam" id="PF00437">
    <property type="entry name" value="T2SSE"/>
    <property type="match status" value="1"/>
</dbReference>
<evidence type="ECO:0000313" key="5">
    <source>
        <dbReference type="EMBL" id="SDN70016.1"/>
    </source>
</evidence>
<evidence type="ECO:0000256" key="2">
    <source>
        <dbReference type="ARBA" id="ARBA00022741"/>
    </source>
</evidence>
<dbReference type="AlphaFoldDB" id="A0A1H0DJ49"/>
<comment type="similarity">
    <text evidence="1">Belongs to the GSP E family.</text>
</comment>
<accession>A0A1H0DJ49</accession>
<dbReference type="InterPro" id="IPR001482">
    <property type="entry name" value="T2SS/T4SS_dom"/>
</dbReference>
<dbReference type="OrthoDB" id="9805147at2"/>
<dbReference type="CDD" id="cd01129">
    <property type="entry name" value="PulE-GspE-like"/>
    <property type="match status" value="1"/>
</dbReference>
<protein>
    <submittedName>
        <fullName evidence="5">Type IV pilus assembly protein PilB</fullName>
    </submittedName>
</protein>
<dbReference type="InterPro" id="IPR003593">
    <property type="entry name" value="AAA+_ATPase"/>
</dbReference>
<dbReference type="Gene3D" id="3.30.450.90">
    <property type="match status" value="1"/>
</dbReference>
<keyword evidence="3" id="KW-0067">ATP-binding</keyword>
<evidence type="ECO:0000259" key="4">
    <source>
        <dbReference type="PROSITE" id="PS00662"/>
    </source>
</evidence>